<comment type="caution">
    <text evidence="2">The sequence shown here is derived from an EMBL/GenBank/DDBJ whole genome shotgun (WGS) entry which is preliminary data.</text>
</comment>
<organism evidence="2 3">
    <name type="scientific">Streptomyces poonensis</name>
    <dbReference type="NCBI Taxonomy" id="68255"/>
    <lineage>
        <taxon>Bacteria</taxon>
        <taxon>Bacillati</taxon>
        <taxon>Actinomycetota</taxon>
        <taxon>Actinomycetes</taxon>
        <taxon>Kitasatosporales</taxon>
        <taxon>Streptomycetaceae</taxon>
        <taxon>Streptomyces</taxon>
    </lineage>
</organism>
<dbReference type="RefSeq" id="WP_373299489.1">
    <property type="nucleotide sequence ID" value="NZ_BMVW01000002.1"/>
</dbReference>
<gene>
    <name evidence="2" type="ORF">GCM10010365_20620</name>
</gene>
<dbReference type="EMBL" id="BMVW01000002">
    <property type="protein sequence ID" value="GGZ01490.1"/>
    <property type="molecule type" value="Genomic_DNA"/>
</dbReference>
<protein>
    <submittedName>
        <fullName evidence="2">Uncharacterized protein</fullName>
    </submittedName>
</protein>
<proteinExistence type="predicted"/>
<name>A0A918PE79_9ACTN</name>
<evidence type="ECO:0000313" key="3">
    <source>
        <dbReference type="Proteomes" id="UP000622166"/>
    </source>
</evidence>
<feature type="compositionally biased region" description="Basic and acidic residues" evidence="1">
    <location>
        <begin position="22"/>
        <end position="40"/>
    </location>
</feature>
<dbReference type="AlphaFoldDB" id="A0A918PE79"/>
<reference evidence="2" key="1">
    <citation type="journal article" date="2014" name="Int. J. Syst. Evol. Microbiol.">
        <title>Complete genome sequence of Corynebacterium casei LMG S-19264T (=DSM 44701T), isolated from a smear-ripened cheese.</title>
        <authorList>
            <consortium name="US DOE Joint Genome Institute (JGI-PGF)"/>
            <person name="Walter F."/>
            <person name="Albersmeier A."/>
            <person name="Kalinowski J."/>
            <person name="Ruckert C."/>
        </authorList>
    </citation>
    <scope>NUCLEOTIDE SEQUENCE</scope>
    <source>
        <strain evidence="2">JCM 4815</strain>
    </source>
</reference>
<dbReference type="Proteomes" id="UP000622166">
    <property type="component" value="Unassembled WGS sequence"/>
</dbReference>
<accession>A0A918PE79</accession>
<feature type="region of interest" description="Disordered" evidence="1">
    <location>
        <begin position="22"/>
        <end position="64"/>
    </location>
</feature>
<evidence type="ECO:0000313" key="2">
    <source>
        <dbReference type="EMBL" id="GGZ01490.1"/>
    </source>
</evidence>
<sequence>MIDTGDIDIDIYLGLDVGKGEHHATALTPADKKTLDRRLPNSEAPAPRGLHQAAGQARHRPRCA</sequence>
<evidence type="ECO:0000256" key="1">
    <source>
        <dbReference type="SAM" id="MobiDB-lite"/>
    </source>
</evidence>
<reference evidence="2" key="2">
    <citation type="submission" date="2020-09" db="EMBL/GenBank/DDBJ databases">
        <authorList>
            <person name="Sun Q."/>
            <person name="Ohkuma M."/>
        </authorList>
    </citation>
    <scope>NUCLEOTIDE SEQUENCE</scope>
    <source>
        <strain evidence="2">JCM 4815</strain>
    </source>
</reference>
<keyword evidence="3" id="KW-1185">Reference proteome</keyword>